<reference evidence="2" key="1">
    <citation type="journal article" date="2024" name="Proc. Natl. Acad. Sci. U.S.A.">
        <title>Extraordinary preservation of gene collinearity over three hundred million years revealed in homosporous lycophytes.</title>
        <authorList>
            <person name="Li C."/>
            <person name="Wickell D."/>
            <person name="Kuo L.Y."/>
            <person name="Chen X."/>
            <person name="Nie B."/>
            <person name="Liao X."/>
            <person name="Peng D."/>
            <person name="Ji J."/>
            <person name="Jenkins J."/>
            <person name="Williams M."/>
            <person name="Shu S."/>
            <person name="Plott C."/>
            <person name="Barry K."/>
            <person name="Rajasekar S."/>
            <person name="Grimwood J."/>
            <person name="Han X."/>
            <person name="Sun S."/>
            <person name="Hou Z."/>
            <person name="He W."/>
            <person name="Dai G."/>
            <person name="Sun C."/>
            <person name="Schmutz J."/>
            <person name="Leebens-Mack J.H."/>
            <person name="Li F.W."/>
            <person name="Wang L."/>
        </authorList>
    </citation>
    <scope>NUCLEOTIDE SEQUENCE [LARGE SCALE GENOMIC DNA]</scope>
    <source>
        <strain evidence="2">cv. PW_Plant_1</strain>
    </source>
</reference>
<gene>
    <name evidence="1" type="ORF">O6H91_14G035500</name>
</gene>
<name>A0ACC2BNB3_DIPCM</name>
<evidence type="ECO:0000313" key="1">
    <source>
        <dbReference type="EMBL" id="KAJ7531185.1"/>
    </source>
</evidence>
<proteinExistence type="predicted"/>
<keyword evidence="2" id="KW-1185">Reference proteome</keyword>
<protein>
    <submittedName>
        <fullName evidence="1">Uncharacterized protein</fullName>
    </submittedName>
</protein>
<accession>A0ACC2BNB3</accession>
<sequence>MHSQALLKRASKCGGVLSLKNLKMGLDSLDQHPFAAPAAAGCTSLIIHLLRECSALKALKEGRQLHEHAIRIGLNRKRLIANLVMHMYGKCGSVHDARRVFDLMPKRDVVSWTTMIAIYAEVGSGKLAFDLFGKMWNEGVLPNKVTFLSILSAFVHPSDLAQGKAVHALIADSPYKSDVVIENALIHMYGKCGSLKDAHLVFDEMLDRDVVSWNAIIAACSRNNAGGQALELFVRMLEDGLAPTKVTFLNLLDACISISSLEHGKLMHACISGCGLASDLALANALINMYGKCGSPEHARFVFEKMLERDVVSWTSMISVCAQHGLHKEAIKLFEEMQTKGVKPNRVTVLSVLGACASPAALAQGKLFHQYLVRNGFNYDSAVGNALINMYAKCGSLEDACSLFKKLAKRDVVSWNTLIAMYNQHGHADAALEAFRKMQSIGVLPDKITLLSLFEACASLAALEEGTSIHASFFDKQQLKLDSTMATALLNMYGKCGSLEDSRCIFNSLAERDVVSWNSMIVTYAQHGYGLLGLQLFSMMQDGYLEPDNITFIAVLSACSHSGLVQEGIHYFASMKMYHKFIPTMRHYGCMVDLFCRAGELGEAECVITNMPFEPDAAIRMMLLSACRLHGDVERGNRAALNLLELDPKNGAPYLVMSNLYAAAGLWDKVAKLSELMIAENVDRQSGCSIVYVKNKKHVFVVRDSFHPQKKAIYAEVERLSRLTKQAGYVPDLNLELHNTEEEQKEKLLLSHSEKLAIAFALISTPSKTTIRIIKNLRVCGDCHSFLKVLSKIVGREVVIRDASRFHHFKDGLCSCGDYW</sequence>
<comment type="caution">
    <text evidence="1">The sequence shown here is derived from an EMBL/GenBank/DDBJ whole genome shotgun (WGS) entry which is preliminary data.</text>
</comment>
<evidence type="ECO:0000313" key="2">
    <source>
        <dbReference type="Proteomes" id="UP001162992"/>
    </source>
</evidence>
<organism evidence="1 2">
    <name type="scientific">Diphasiastrum complanatum</name>
    <name type="common">Issler's clubmoss</name>
    <name type="synonym">Lycopodium complanatum</name>
    <dbReference type="NCBI Taxonomy" id="34168"/>
    <lineage>
        <taxon>Eukaryota</taxon>
        <taxon>Viridiplantae</taxon>
        <taxon>Streptophyta</taxon>
        <taxon>Embryophyta</taxon>
        <taxon>Tracheophyta</taxon>
        <taxon>Lycopodiopsida</taxon>
        <taxon>Lycopodiales</taxon>
        <taxon>Lycopodiaceae</taxon>
        <taxon>Lycopodioideae</taxon>
        <taxon>Diphasiastrum</taxon>
    </lineage>
</organism>
<dbReference type="EMBL" id="CM055105">
    <property type="protein sequence ID" value="KAJ7531185.1"/>
    <property type="molecule type" value="Genomic_DNA"/>
</dbReference>
<dbReference type="Proteomes" id="UP001162992">
    <property type="component" value="Chromosome 14"/>
</dbReference>